<evidence type="ECO:0000313" key="2">
    <source>
        <dbReference type="Proteomes" id="UP001432322"/>
    </source>
</evidence>
<dbReference type="Proteomes" id="UP001432322">
    <property type="component" value="Unassembled WGS sequence"/>
</dbReference>
<comment type="caution">
    <text evidence="1">The sequence shown here is derived from an EMBL/GenBank/DDBJ whole genome shotgun (WGS) entry which is preliminary data.</text>
</comment>
<protein>
    <recommendedName>
        <fullName evidence="3">BTB domain-containing protein</fullName>
    </recommendedName>
</protein>
<reference evidence="1" key="1">
    <citation type="submission" date="2023-10" db="EMBL/GenBank/DDBJ databases">
        <title>Genome assembly of Pristionchus species.</title>
        <authorList>
            <person name="Yoshida K."/>
            <person name="Sommer R.J."/>
        </authorList>
    </citation>
    <scope>NUCLEOTIDE SEQUENCE</scope>
    <source>
        <strain evidence="1">RS5133</strain>
    </source>
</reference>
<sequence>KMSYESFDHERCLDKCTVTIGGKEFLVSATILASRSNYFKQAFMEPAFKETMDRLHDLPPARVHSARSHRWFVASVLFLPSSNRFSGNSYIDLLKCADYFSADMILAEVENYVINNCCPSKWQANKKDASKPFCINLVRGAELAFEFNLSKTKIHIEKMLLRMRFHTFLRDYPDVMQIPDEIRLWIFDVYAKSIIASQKA</sequence>
<gene>
    <name evidence="1" type="ORF">PFISCL1PPCAC_2378</name>
</gene>
<proteinExistence type="predicted"/>
<name>A0AAV5UVF9_9BILA</name>
<dbReference type="AlphaFoldDB" id="A0AAV5UVF9"/>
<keyword evidence="2" id="KW-1185">Reference proteome</keyword>
<evidence type="ECO:0008006" key="3">
    <source>
        <dbReference type="Google" id="ProtNLM"/>
    </source>
</evidence>
<dbReference type="Gene3D" id="3.30.710.10">
    <property type="entry name" value="Potassium Channel Kv1.1, Chain A"/>
    <property type="match status" value="1"/>
</dbReference>
<dbReference type="SUPFAM" id="SSF54695">
    <property type="entry name" value="POZ domain"/>
    <property type="match status" value="1"/>
</dbReference>
<evidence type="ECO:0000313" key="1">
    <source>
        <dbReference type="EMBL" id="GMT11081.1"/>
    </source>
</evidence>
<organism evidence="1 2">
    <name type="scientific">Pristionchus fissidentatus</name>
    <dbReference type="NCBI Taxonomy" id="1538716"/>
    <lineage>
        <taxon>Eukaryota</taxon>
        <taxon>Metazoa</taxon>
        <taxon>Ecdysozoa</taxon>
        <taxon>Nematoda</taxon>
        <taxon>Chromadorea</taxon>
        <taxon>Rhabditida</taxon>
        <taxon>Rhabditina</taxon>
        <taxon>Diplogasteromorpha</taxon>
        <taxon>Diplogasteroidea</taxon>
        <taxon>Neodiplogasteridae</taxon>
        <taxon>Pristionchus</taxon>
    </lineage>
</organism>
<dbReference type="InterPro" id="IPR011333">
    <property type="entry name" value="SKP1/BTB/POZ_sf"/>
</dbReference>
<accession>A0AAV5UVF9</accession>
<dbReference type="EMBL" id="BTSY01000001">
    <property type="protein sequence ID" value="GMT11081.1"/>
    <property type="molecule type" value="Genomic_DNA"/>
</dbReference>
<feature type="non-terminal residue" evidence="1">
    <location>
        <position position="1"/>
    </location>
</feature>
<dbReference type="CDD" id="cd18186">
    <property type="entry name" value="BTB_POZ_ZBTB_KLHL-like"/>
    <property type="match status" value="1"/>
</dbReference>